<dbReference type="AlphaFoldDB" id="A0A2A3EL64"/>
<dbReference type="SUPFAM" id="SSF103473">
    <property type="entry name" value="MFS general substrate transporter"/>
    <property type="match status" value="1"/>
</dbReference>
<keyword evidence="5 7" id="KW-0472">Membrane</keyword>
<proteinExistence type="predicted"/>
<dbReference type="InterPro" id="IPR020846">
    <property type="entry name" value="MFS_dom"/>
</dbReference>
<organism evidence="9 10">
    <name type="scientific">Apis cerana cerana</name>
    <name type="common">Oriental honeybee</name>
    <dbReference type="NCBI Taxonomy" id="94128"/>
    <lineage>
        <taxon>Eukaryota</taxon>
        <taxon>Metazoa</taxon>
        <taxon>Ecdysozoa</taxon>
        <taxon>Arthropoda</taxon>
        <taxon>Hexapoda</taxon>
        <taxon>Insecta</taxon>
        <taxon>Pterygota</taxon>
        <taxon>Neoptera</taxon>
        <taxon>Endopterygota</taxon>
        <taxon>Hymenoptera</taxon>
        <taxon>Apocrita</taxon>
        <taxon>Aculeata</taxon>
        <taxon>Apoidea</taxon>
        <taxon>Anthophila</taxon>
        <taxon>Apidae</taxon>
        <taxon>Apis</taxon>
    </lineage>
</organism>
<keyword evidence="4 7" id="KW-1133">Transmembrane helix</keyword>
<dbReference type="GO" id="GO:0022857">
    <property type="term" value="F:transmembrane transporter activity"/>
    <property type="evidence" value="ECO:0007669"/>
    <property type="project" value="InterPro"/>
</dbReference>
<evidence type="ECO:0000256" key="7">
    <source>
        <dbReference type="SAM" id="Phobius"/>
    </source>
</evidence>
<sequence>MEVLDPSISRDDQPLCVNDFLEKVTTPDIPPDTKSCIKARHTLGFLGFLGFALVYAMRVNLSVAIVSMVNQTAVPHNDDNDTTDVCPKEKPINGTFIPVSLFNKFIGEFNWDEKIQGIILGAFFIGYVTTNVPGGRMAEKFGGKLIYGLGVFLTAVLTVISPFAAYLGLIPFLAVRVAEGFTEGVTFPAMHSMLACWVPPLERSKFAAVVYAGANFGTVISLPVSGWLCSLEFWGGWPLAFYLFGGLGIIWYAFWLIFVFDTPAQHTKIDPLERAYIEATVEKKDENDTGVPWLSIFTSLPMWAIAITQCGQSWAFYTLLTELPTYMDKILHFDVQQDAFFSALPYLSSWLVGLGISSFADALLARQLLSPLTSFKLWNTVASLGPSLSFIGAIWAECDRMMVMMMLAGLGSLQGAVYAGNQMNHIALAPRFAGTLYGLTNAAANACGFLAPYVIGMIVQGHETLARWHTVFWLAAGINMATNCFYLIFASATEQPWSRGSS</sequence>
<dbReference type="PANTHER" id="PTHR11662:SF399">
    <property type="entry name" value="FI19708P1-RELATED"/>
    <property type="match status" value="1"/>
</dbReference>
<feature type="transmembrane region" description="Helical" evidence="7">
    <location>
        <begin position="471"/>
        <end position="489"/>
    </location>
</feature>
<dbReference type="InterPro" id="IPR036259">
    <property type="entry name" value="MFS_trans_sf"/>
</dbReference>
<gene>
    <name evidence="9" type="ORF">APICC_05989</name>
</gene>
<feature type="transmembrane region" description="Helical" evidence="7">
    <location>
        <begin position="206"/>
        <end position="228"/>
    </location>
</feature>
<dbReference type="GO" id="GO:0006820">
    <property type="term" value="P:monoatomic anion transport"/>
    <property type="evidence" value="ECO:0007669"/>
    <property type="project" value="TreeGrafter"/>
</dbReference>
<evidence type="ECO:0000313" key="10">
    <source>
        <dbReference type="Proteomes" id="UP000242457"/>
    </source>
</evidence>
<evidence type="ECO:0000256" key="3">
    <source>
        <dbReference type="ARBA" id="ARBA00022692"/>
    </source>
</evidence>
<feature type="transmembrane region" description="Helical" evidence="7">
    <location>
        <begin position="181"/>
        <end position="199"/>
    </location>
</feature>
<feature type="transmembrane region" description="Helical" evidence="7">
    <location>
        <begin position="402"/>
        <end position="420"/>
    </location>
</feature>
<evidence type="ECO:0000256" key="6">
    <source>
        <dbReference type="ARBA" id="ARBA00023180"/>
    </source>
</evidence>
<feature type="transmembrane region" description="Helical" evidence="7">
    <location>
        <begin position="377"/>
        <end position="396"/>
    </location>
</feature>
<reference evidence="9 10" key="1">
    <citation type="submission" date="2014-07" db="EMBL/GenBank/DDBJ databases">
        <title>Genomic and transcriptomic analysis on Apis cerana provide comprehensive insights into honey bee biology.</title>
        <authorList>
            <person name="Diao Q."/>
            <person name="Sun L."/>
            <person name="Zheng H."/>
            <person name="Zheng H."/>
            <person name="Xu S."/>
            <person name="Wang S."/>
            <person name="Zeng Z."/>
            <person name="Hu F."/>
            <person name="Su S."/>
            <person name="Wu J."/>
        </authorList>
    </citation>
    <scope>NUCLEOTIDE SEQUENCE [LARGE SCALE GENOMIC DNA]</scope>
    <source>
        <tissue evidence="9">Pupae without intestine</tissue>
    </source>
</reference>
<evidence type="ECO:0000256" key="2">
    <source>
        <dbReference type="ARBA" id="ARBA00022475"/>
    </source>
</evidence>
<dbReference type="OrthoDB" id="2985014at2759"/>
<feature type="transmembrane region" description="Helical" evidence="7">
    <location>
        <begin position="115"/>
        <end position="133"/>
    </location>
</feature>
<evidence type="ECO:0000313" key="9">
    <source>
        <dbReference type="EMBL" id="PBC32234.1"/>
    </source>
</evidence>
<comment type="subcellular location">
    <subcellularLocation>
        <location evidence="1">Cell membrane</location>
        <topology evidence="1">Multi-pass membrane protein</topology>
    </subcellularLocation>
</comment>
<name>A0A2A3EL64_APICC</name>
<feature type="transmembrane region" description="Helical" evidence="7">
    <location>
        <begin position="293"/>
        <end position="320"/>
    </location>
</feature>
<feature type="domain" description="Major facilitator superfamily (MFS) profile" evidence="8">
    <location>
        <begin position="48"/>
        <end position="494"/>
    </location>
</feature>
<evidence type="ECO:0000256" key="1">
    <source>
        <dbReference type="ARBA" id="ARBA00004651"/>
    </source>
</evidence>
<dbReference type="EMBL" id="KZ288219">
    <property type="protein sequence ID" value="PBC32234.1"/>
    <property type="molecule type" value="Genomic_DNA"/>
</dbReference>
<keyword evidence="10" id="KW-1185">Reference proteome</keyword>
<dbReference type="PANTHER" id="PTHR11662">
    <property type="entry name" value="SOLUTE CARRIER FAMILY 17"/>
    <property type="match status" value="1"/>
</dbReference>
<feature type="transmembrane region" description="Helical" evidence="7">
    <location>
        <begin position="43"/>
        <end position="69"/>
    </location>
</feature>
<evidence type="ECO:0000256" key="5">
    <source>
        <dbReference type="ARBA" id="ARBA00023136"/>
    </source>
</evidence>
<dbReference type="FunFam" id="1.20.1250.20:FF:000067">
    <property type="entry name" value="sialin isoform X2"/>
    <property type="match status" value="1"/>
</dbReference>
<dbReference type="Pfam" id="PF07690">
    <property type="entry name" value="MFS_1"/>
    <property type="match status" value="1"/>
</dbReference>
<dbReference type="InterPro" id="IPR011701">
    <property type="entry name" value="MFS"/>
</dbReference>
<keyword evidence="6" id="KW-0325">Glycoprotein</keyword>
<evidence type="ECO:0000259" key="8">
    <source>
        <dbReference type="PROSITE" id="PS50850"/>
    </source>
</evidence>
<dbReference type="GO" id="GO:0005886">
    <property type="term" value="C:plasma membrane"/>
    <property type="evidence" value="ECO:0007669"/>
    <property type="project" value="UniProtKB-SubCell"/>
</dbReference>
<keyword evidence="2" id="KW-1003">Cell membrane</keyword>
<protein>
    <submittedName>
        <fullName evidence="9">Sialin</fullName>
    </submittedName>
</protein>
<dbReference type="InterPro" id="IPR050382">
    <property type="entry name" value="MFS_Na/Anion_cotransporter"/>
</dbReference>
<dbReference type="CDD" id="cd17318">
    <property type="entry name" value="MFS_SLC17"/>
    <property type="match status" value="1"/>
</dbReference>
<dbReference type="PROSITE" id="PS50850">
    <property type="entry name" value="MFS"/>
    <property type="match status" value="1"/>
</dbReference>
<feature type="transmembrane region" description="Helical" evidence="7">
    <location>
        <begin position="340"/>
        <end position="365"/>
    </location>
</feature>
<dbReference type="FunFam" id="1.20.1250.20:FF:000445">
    <property type="entry name" value="putative inorganic phosphate cotransporter"/>
    <property type="match status" value="1"/>
</dbReference>
<dbReference type="Proteomes" id="UP000242457">
    <property type="component" value="Unassembled WGS sequence"/>
</dbReference>
<feature type="transmembrane region" description="Helical" evidence="7">
    <location>
        <begin position="240"/>
        <end position="260"/>
    </location>
</feature>
<dbReference type="Gene3D" id="1.20.1250.20">
    <property type="entry name" value="MFS general substrate transporter like domains"/>
    <property type="match status" value="2"/>
</dbReference>
<accession>A0A2A3EL64</accession>
<feature type="transmembrane region" description="Helical" evidence="7">
    <location>
        <begin position="432"/>
        <end position="459"/>
    </location>
</feature>
<keyword evidence="3 7" id="KW-0812">Transmembrane</keyword>
<dbReference type="STRING" id="94128.A0A2A3EL64"/>
<evidence type="ECO:0000256" key="4">
    <source>
        <dbReference type="ARBA" id="ARBA00022989"/>
    </source>
</evidence>
<feature type="transmembrane region" description="Helical" evidence="7">
    <location>
        <begin position="145"/>
        <end position="169"/>
    </location>
</feature>